<gene>
    <name evidence="2" type="ORF">EKO27_g2682</name>
</gene>
<keyword evidence="1" id="KW-1133">Transmembrane helix</keyword>
<organism evidence="2 3">
    <name type="scientific">Xylaria grammica</name>
    <dbReference type="NCBI Taxonomy" id="363999"/>
    <lineage>
        <taxon>Eukaryota</taxon>
        <taxon>Fungi</taxon>
        <taxon>Dikarya</taxon>
        <taxon>Ascomycota</taxon>
        <taxon>Pezizomycotina</taxon>
        <taxon>Sordariomycetes</taxon>
        <taxon>Xylariomycetidae</taxon>
        <taxon>Xylariales</taxon>
        <taxon>Xylariaceae</taxon>
        <taxon>Xylaria</taxon>
    </lineage>
</organism>
<evidence type="ECO:0000256" key="1">
    <source>
        <dbReference type="SAM" id="Phobius"/>
    </source>
</evidence>
<keyword evidence="1" id="KW-0812">Transmembrane</keyword>
<dbReference type="EMBL" id="RYZI01000051">
    <property type="protein sequence ID" value="RWA12425.1"/>
    <property type="molecule type" value="Genomic_DNA"/>
</dbReference>
<dbReference type="STRING" id="363999.A0A439DDH2"/>
<feature type="transmembrane region" description="Helical" evidence="1">
    <location>
        <begin position="284"/>
        <end position="303"/>
    </location>
</feature>
<dbReference type="AlphaFoldDB" id="A0A439DDH2"/>
<accession>A0A439DDH2</accession>
<keyword evidence="3" id="KW-1185">Reference proteome</keyword>
<evidence type="ECO:0000313" key="2">
    <source>
        <dbReference type="EMBL" id="RWA12425.1"/>
    </source>
</evidence>
<reference evidence="2 3" key="1">
    <citation type="submission" date="2018-12" db="EMBL/GenBank/DDBJ databases">
        <title>Draft genome sequence of Xylaria grammica IHI A82.</title>
        <authorList>
            <person name="Buettner E."/>
            <person name="Kellner H."/>
        </authorList>
    </citation>
    <scope>NUCLEOTIDE SEQUENCE [LARGE SCALE GENOMIC DNA]</scope>
    <source>
        <strain evidence="2 3">IHI A82</strain>
    </source>
</reference>
<name>A0A439DDH2_9PEZI</name>
<comment type="caution">
    <text evidence="2">The sequence shown here is derived from an EMBL/GenBank/DDBJ whole genome shotgun (WGS) entry which is preliminary data.</text>
</comment>
<sequence length="394" mass="43105">MDLAFPELKAIDTLPSTFDEYTASISAVIPAIRPRLECIFYKPTQIQALVKHRDDVGRPAYYFSITAGDLTFEVGDFEVPNELHYNTTYIGQASAGLYDKPYNDLIYFWAKLDVSVNITLHHVAMLTCNMTLEALDVNTTFVGTTFDLNLNNLPQPLENTVRNTTLSNTYDSLEMNDVSYLAAINVDPQLLDPFFALLVSSPWAIPMSDLGDPSKDDDVIAAIQLHQRIIVTQRIALQLGPANETNTTLVGPIGPGDNDAQRIINATVTDTTSRRRIVQDAASTHILVALLAAALILFIIGWVTSPSANVLPREPTTIASVAALLAGGNIFDRLPRNTPPLTPEEAISALGGPDMQFRMGWGNAVGEEGREHGQENEAGVSRFGIFVVDKEEMD</sequence>
<proteinExistence type="predicted"/>
<dbReference type="Proteomes" id="UP000286045">
    <property type="component" value="Unassembled WGS sequence"/>
</dbReference>
<protein>
    <submittedName>
        <fullName evidence="2">Uncharacterized protein</fullName>
    </submittedName>
</protein>
<evidence type="ECO:0000313" key="3">
    <source>
        <dbReference type="Proteomes" id="UP000286045"/>
    </source>
</evidence>
<keyword evidence="1" id="KW-0472">Membrane</keyword>